<reference evidence="8" key="1">
    <citation type="submission" date="2021-02" db="EMBL/GenBank/DDBJ databases">
        <title>First Annotated Genome of the Yellow-green Alga Tribonema minus.</title>
        <authorList>
            <person name="Mahan K.M."/>
        </authorList>
    </citation>
    <scope>NUCLEOTIDE SEQUENCE</scope>
    <source>
        <strain evidence="8">UTEX B ZZ1240</strain>
    </source>
</reference>
<comment type="caution">
    <text evidence="8">The sequence shown here is derived from an EMBL/GenBank/DDBJ whole genome shotgun (WGS) entry which is preliminary data.</text>
</comment>
<feature type="compositionally biased region" description="Acidic residues" evidence="7">
    <location>
        <begin position="354"/>
        <end position="371"/>
    </location>
</feature>
<dbReference type="OrthoDB" id="441771at2759"/>
<dbReference type="GO" id="GO:0030692">
    <property type="term" value="C:Noc4p-Nop14p complex"/>
    <property type="evidence" value="ECO:0007669"/>
    <property type="project" value="TreeGrafter"/>
</dbReference>
<comment type="function">
    <text evidence="6">Involved in nucleolar processing of pre-18S ribosomal RNA. Has a role in the nuclear export of 40S pre-ribosomal subunit to the cytoplasm.</text>
</comment>
<name>A0A836CJL6_9STRA</name>
<dbReference type="InterPro" id="IPR007276">
    <property type="entry name" value="Nop14"/>
</dbReference>
<feature type="compositionally biased region" description="Basic and acidic residues" evidence="7">
    <location>
        <begin position="234"/>
        <end position="302"/>
    </location>
</feature>
<dbReference type="EMBL" id="JAFCMP010000057">
    <property type="protein sequence ID" value="KAG5189025.1"/>
    <property type="molecule type" value="Genomic_DNA"/>
</dbReference>
<protein>
    <submittedName>
        <fullName evidence="8">Nucleolar protein 14</fullName>
    </submittedName>
</protein>
<feature type="compositionally biased region" description="Polar residues" evidence="7">
    <location>
        <begin position="861"/>
        <end position="876"/>
    </location>
</feature>
<evidence type="ECO:0000256" key="6">
    <source>
        <dbReference type="ARBA" id="ARBA00024695"/>
    </source>
</evidence>
<dbReference type="GO" id="GO:0030490">
    <property type="term" value="P:maturation of SSU-rRNA"/>
    <property type="evidence" value="ECO:0007669"/>
    <property type="project" value="TreeGrafter"/>
</dbReference>
<dbReference type="GO" id="GO:0032040">
    <property type="term" value="C:small-subunit processome"/>
    <property type="evidence" value="ECO:0007669"/>
    <property type="project" value="InterPro"/>
</dbReference>
<proteinExistence type="inferred from homology"/>
<keyword evidence="5" id="KW-0539">Nucleus</keyword>
<evidence type="ECO:0000313" key="8">
    <source>
        <dbReference type="EMBL" id="KAG5189025.1"/>
    </source>
</evidence>
<evidence type="ECO:0000256" key="5">
    <source>
        <dbReference type="ARBA" id="ARBA00023242"/>
    </source>
</evidence>
<keyword evidence="9" id="KW-1185">Reference proteome</keyword>
<dbReference type="Pfam" id="PF04147">
    <property type="entry name" value="Nop14"/>
    <property type="match status" value="1"/>
</dbReference>
<evidence type="ECO:0000256" key="3">
    <source>
        <dbReference type="ARBA" id="ARBA00022517"/>
    </source>
</evidence>
<keyword evidence="3" id="KW-0690">Ribosome biogenesis</keyword>
<feature type="compositionally biased region" description="Basic and acidic residues" evidence="7">
    <location>
        <begin position="840"/>
        <end position="852"/>
    </location>
</feature>
<dbReference type="AlphaFoldDB" id="A0A836CJL6"/>
<accession>A0A836CJL6</accession>
<keyword evidence="4" id="KW-0698">rRNA processing</keyword>
<gene>
    <name evidence="8" type="ORF">JKP88DRAFT_269414</name>
</gene>
<dbReference type="Proteomes" id="UP000664859">
    <property type="component" value="Unassembled WGS sequence"/>
</dbReference>
<feature type="compositionally biased region" description="Basic residues" evidence="7">
    <location>
        <begin position="889"/>
        <end position="899"/>
    </location>
</feature>
<feature type="region of interest" description="Disordered" evidence="7">
    <location>
        <begin position="840"/>
        <end position="899"/>
    </location>
</feature>
<evidence type="ECO:0000256" key="1">
    <source>
        <dbReference type="ARBA" id="ARBA00004604"/>
    </source>
</evidence>
<evidence type="ECO:0000256" key="4">
    <source>
        <dbReference type="ARBA" id="ARBA00022552"/>
    </source>
</evidence>
<dbReference type="PANTHER" id="PTHR23183">
    <property type="entry name" value="NOP14"/>
    <property type="match status" value="1"/>
</dbReference>
<evidence type="ECO:0000313" key="9">
    <source>
        <dbReference type="Proteomes" id="UP000664859"/>
    </source>
</evidence>
<dbReference type="PANTHER" id="PTHR23183:SF0">
    <property type="entry name" value="NUCLEOLAR PROTEIN 14"/>
    <property type="match status" value="1"/>
</dbReference>
<organism evidence="8 9">
    <name type="scientific">Tribonema minus</name>
    <dbReference type="NCBI Taxonomy" id="303371"/>
    <lineage>
        <taxon>Eukaryota</taxon>
        <taxon>Sar</taxon>
        <taxon>Stramenopiles</taxon>
        <taxon>Ochrophyta</taxon>
        <taxon>PX clade</taxon>
        <taxon>Xanthophyceae</taxon>
        <taxon>Tribonematales</taxon>
        <taxon>Tribonemataceae</taxon>
        <taxon>Tribonema</taxon>
    </lineage>
</organism>
<evidence type="ECO:0000256" key="2">
    <source>
        <dbReference type="ARBA" id="ARBA00007466"/>
    </source>
</evidence>
<comment type="subcellular location">
    <subcellularLocation>
        <location evidence="1">Nucleus</location>
        <location evidence="1">Nucleolus</location>
    </subcellularLocation>
</comment>
<evidence type="ECO:0000256" key="7">
    <source>
        <dbReference type="SAM" id="MobiDB-lite"/>
    </source>
</evidence>
<comment type="similarity">
    <text evidence="2">Belongs to the NOP14 family.</text>
</comment>
<sequence>MPKARQQALLSKIADNPFEKRGIAKKKHDVFNRRVKGEGRNVAKARSEAIERRNKTLLVDYQRSKKANAFEDRRFGEGDAGVPVEEKMWARLQKERTRAVRSGRNTAFNLDDDDDDGGELLTHKGQALGVGGGYDSDSYAAGRGAGDAADDDEAGLNKEVVNRLHFGGGERDAGRPQDRKSRKDIMEEIIAKSKLRKADKSRSKDEQEETREKLDAEFGDLLGMLEQRPTRAATGEKARAPLDEYDVMTKELTFESRAQASDRTRTPEEIAKAEKEKLDELEKSRLRRMRGEDSGDEGDKGKTSRTKRQRNDDELGDDFALEPVTAAPGEQVENGNAPKSKKSKVAKGDKSDESGDGDESEGSSGSDEDGSEGAAKRSKAAREMPYVFPCPSTMEAFLELLAQHASSADDVNTVVERILKNHSVKLDRRNLEKMQNFYDVLLKRFQRLGDQIATQRGGPMDREKQLEFLTKALYGVTQDMPDTAGGLWHRLLGAMHRRLGKELRDRATGVAAESAPCWPSHGHRLLLKLLGDLFPTTDFRHPVTTPASLLLGQYLSQCPVETSADLAAGVFLSAIMLQHTAPAKRVAPEALSFLSGVIAQYAPRTTSEPATASSNGKEAAFTRLRAEPLPQSVSDLVATPALMAPPLGWLRAAAADWASEPSKDGSEVDSSTEVAVPLLRVTAGWSDDEGVGGEERSAFSVAALGAAYSSLRLAVAALSECPGLPEVLAPVQAILARVRPMDEPALPLQLQERHLALQEEMSAAVAAALENRTPLRWLTAGVKTVKALAPKFLETYNFGKDNTLDHDAAVTKQLKRQIKRERKGAIRELKRDADYLEAVRSKEKEDKDAERKKGLRANRTWLEQEQATWNQQVGSKSTRKLITGGGSSNKRRPKVGRGY</sequence>
<feature type="region of interest" description="Disordered" evidence="7">
    <location>
        <begin position="106"/>
        <end position="380"/>
    </location>
</feature>
<feature type="compositionally biased region" description="Basic and acidic residues" evidence="7">
    <location>
        <begin position="168"/>
        <end position="216"/>
    </location>
</feature>